<evidence type="ECO:0000256" key="3">
    <source>
        <dbReference type="ARBA" id="ARBA00022801"/>
    </source>
</evidence>
<evidence type="ECO:0000256" key="1">
    <source>
        <dbReference type="ARBA" id="ARBA00001445"/>
    </source>
</evidence>
<dbReference type="Pfam" id="PF08531">
    <property type="entry name" value="Bac_rhamnosid_N"/>
    <property type="match status" value="1"/>
</dbReference>
<dbReference type="PANTHER" id="PTHR33307">
    <property type="entry name" value="ALPHA-RHAMNOSIDASE (EUROFUNG)"/>
    <property type="match status" value="1"/>
</dbReference>
<dbReference type="Pfam" id="PF17389">
    <property type="entry name" value="Bac_rhamnosid6H"/>
    <property type="match status" value="1"/>
</dbReference>
<evidence type="ECO:0000259" key="4">
    <source>
        <dbReference type="Pfam" id="PF05592"/>
    </source>
</evidence>
<dbReference type="Gene3D" id="2.60.120.260">
    <property type="entry name" value="Galactose-binding domain-like"/>
    <property type="match status" value="2"/>
</dbReference>
<dbReference type="PANTHER" id="PTHR33307:SF6">
    <property type="entry name" value="ALPHA-RHAMNOSIDASE (EUROFUNG)-RELATED"/>
    <property type="match status" value="1"/>
</dbReference>
<proteinExistence type="predicted"/>
<dbReference type="InterPro" id="IPR035396">
    <property type="entry name" value="Bac_rhamnosid6H"/>
</dbReference>
<evidence type="ECO:0000259" key="6">
    <source>
        <dbReference type="Pfam" id="PF17389"/>
    </source>
</evidence>
<dbReference type="SUPFAM" id="SSF48208">
    <property type="entry name" value="Six-hairpin glycosidases"/>
    <property type="match status" value="1"/>
</dbReference>
<feature type="domain" description="Alpha-L-rhamnosidase concanavalin-like" evidence="4">
    <location>
        <begin position="213"/>
        <end position="308"/>
    </location>
</feature>
<dbReference type="InterPro" id="IPR035398">
    <property type="entry name" value="Bac_rhamnosid_C"/>
</dbReference>
<evidence type="ECO:0000259" key="5">
    <source>
        <dbReference type="Pfam" id="PF08531"/>
    </source>
</evidence>
<dbReference type="EMBL" id="LT629772">
    <property type="protein sequence ID" value="SDT43970.1"/>
    <property type="molecule type" value="Genomic_DNA"/>
</dbReference>
<feature type="domain" description="Alpha-L-rhamnosidase six-hairpin glycosidase" evidence="6">
    <location>
        <begin position="319"/>
        <end position="650"/>
    </location>
</feature>
<evidence type="ECO:0000313" key="8">
    <source>
        <dbReference type="EMBL" id="SDT43970.1"/>
    </source>
</evidence>
<evidence type="ECO:0000259" key="7">
    <source>
        <dbReference type="Pfam" id="PF17390"/>
    </source>
</evidence>
<feature type="domain" description="Alpha-L-rhamnosidase C-terminal" evidence="7">
    <location>
        <begin position="656"/>
        <end position="724"/>
    </location>
</feature>
<dbReference type="InterPro" id="IPR012341">
    <property type="entry name" value="6hp_glycosidase-like_sf"/>
</dbReference>
<protein>
    <recommendedName>
        <fullName evidence="2">alpha-L-rhamnosidase</fullName>
        <ecNumber evidence="2">3.2.1.40</ecNumber>
    </recommendedName>
</protein>
<dbReference type="STRING" id="630515.SAMN04489812_5848"/>
<gene>
    <name evidence="8" type="ORF">SAMN04489812_5848</name>
</gene>
<name>A0A1H2ADC0_9ACTN</name>
<dbReference type="Proteomes" id="UP000199103">
    <property type="component" value="Chromosome I"/>
</dbReference>
<dbReference type="Pfam" id="PF05592">
    <property type="entry name" value="Bac_rhamnosid"/>
    <property type="match status" value="1"/>
</dbReference>
<dbReference type="InterPro" id="IPR016007">
    <property type="entry name" value="Alpha_rhamnosid"/>
</dbReference>
<dbReference type="InterPro" id="IPR008902">
    <property type="entry name" value="Rhamnosid_concanavalin"/>
</dbReference>
<keyword evidence="9" id="KW-1185">Reference proteome</keyword>
<dbReference type="RefSeq" id="WP_157683838.1">
    <property type="nucleotide sequence ID" value="NZ_LT629772.1"/>
</dbReference>
<dbReference type="EC" id="3.2.1.40" evidence="2"/>
<dbReference type="AlphaFoldDB" id="A0A1H2ADC0"/>
<dbReference type="OrthoDB" id="9761045at2"/>
<reference evidence="8 9" key="1">
    <citation type="submission" date="2016-10" db="EMBL/GenBank/DDBJ databases">
        <authorList>
            <person name="de Groot N.N."/>
        </authorList>
    </citation>
    <scope>NUCLEOTIDE SEQUENCE [LARGE SCALE GENOMIC DNA]</scope>
    <source>
        <strain evidence="8 9">DSM 21800</strain>
    </source>
</reference>
<organism evidence="8 9">
    <name type="scientific">Microlunatus soli</name>
    <dbReference type="NCBI Taxonomy" id="630515"/>
    <lineage>
        <taxon>Bacteria</taxon>
        <taxon>Bacillati</taxon>
        <taxon>Actinomycetota</taxon>
        <taxon>Actinomycetes</taxon>
        <taxon>Propionibacteriales</taxon>
        <taxon>Propionibacteriaceae</taxon>
        <taxon>Microlunatus</taxon>
    </lineage>
</organism>
<dbReference type="Gene3D" id="1.50.10.10">
    <property type="match status" value="1"/>
</dbReference>
<keyword evidence="3" id="KW-0378">Hydrolase</keyword>
<sequence length="762" mass="83696">MQTELTEPSDLMIRATPIWCVDASADWCFVRQTVVVDHGRMTRATLLITAASTEPSRQYVYRAHLNGQVVGVGPARPIGGETRVDRYDVTDLIVDGSNAIGALLYTTDDHRCAAELVIELVDGNLTRVGTGTDWQAISGAACYPPAASIGTACYPAPAEDLDARHYPHGFDTAEFEQEWPAAVARPAFDRPVGSPLAPVRREAFPVARELSADRERIVLDFGRSWAGGAIIRAVAQAGDRIELRFGEVLVDTDSPDPHVRFELTAGNVYRDTWTLTEGEQELATWGLRVFRYLEIRFLDGHPDLTDIRAAALIYDFDDDAAEFSSSDLVLDRVWDLCKHTVKALNLNLYVDSWTRERLPYEADAYLQQRAHLALDRDPALARYSVDFTIAHRTWPTEWPLFAVLAIHDLWYSTGDFDQLRPQYERLTELLPTRWIDPGTGLVRKPGSDGSTGDMDRGGFDRDLVDWPPSERDGYRFGAVNTVLNALSYRCFRAAAELADAVGDPGVADEYRAIAGRLSSAIDRLLFDSGYGSYVDGLDDSGRRLGHHAIHAAAYALWAGVVPEDRVGSVIGFLAGRGMACSVFGAPVLLEGLFDHGAGQVAIPMITAPGNRSWRHMLEVGAGAAMEAWDVEFKPNLTHSHPWGATPAFLLPQGILGVRPIEPGFRRFLVRPQLGALTQAAARIPVPTGSIEVDGRRTADGADYVITVPAGTRARFGLPAAEATDQTIDLDGRPVRTRLDSRWLELDNDLAAGRHTIRCTATR</sequence>
<dbReference type="Pfam" id="PF17390">
    <property type="entry name" value="Bac_rhamnosid_C"/>
    <property type="match status" value="1"/>
</dbReference>
<dbReference type="InterPro" id="IPR008928">
    <property type="entry name" value="6-hairpin_glycosidase_sf"/>
</dbReference>
<evidence type="ECO:0000313" key="9">
    <source>
        <dbReference type="Proteomes" id="UP000199103"/>
    </source>
</evidence>
<comment type="catalytic activity">
    <reaction evidence="1">
        <text>Hydrolysis of terminal non-reducing alpha-L-rhamnose residues in alpha-L-rhamnosides.</text>
        <dbReference type="EC" id="3.2.1.40"/>
    </reaction>
</comment>
<feature type="domain" description="Bacterial alpha-L-rhamnosidase N-terminal" evidence="5">
    <location>
        <begin position="60"/>
        <end position="187"/>
    </location>
</feature>
<evidence type="ECO:0000256" key="2">
    <source>
        <dbReference type="ARBA" id="ARBA00012652"/>
    </source>
</evidence>
<dbReference type="Gene3D" id="2.60.420.10">
    <property type="entry name" value="Maltose phosphorylase, domain 3"/>
    <property type="match status" value="1"/>
</dbReference>
<dbReference type="GO" id="GO:0005975">
    <property type="term" value="P:carbohydrate metabolic process"/>
    <property type="evidence" value="ECO:0007669"/>
    <property type="project" value="InterPro"/>
</dbReference>
<dbReference type="InterPro" id="IPR013737">
    <property type="entry name" value="Bac_rhamnosid_N"/>
</dbReference>
<dbReference type="GO" id="GO:0030596">
    <property type="term" value="F:alpha-L-rhamnosidase activity"/>
    <property type="evidence" value="ECO:0007669"/>
    <property type="project" value="UniProtKB-EC"/>
</dbReference>
<accession>A0A1H2ADC0</accession>